<dbReference type="InterPro" id="IPR046673">
    <property type="entry name" value="ToxA_N"/>
</dbReference>
<proteinExistence type="predicted"/>
<dbReference type="RefSeq" id="WP_016394746.1">
    <property type="nucleotide sequence ID" value="NZ_CP031146.1"/>
</dbReference>
<keyword evidence="1" id="KW-0433">Leucine-rich repeat</keyword>
<evidence type="ECO:0000259" key="3">
    <source>
        <dbReference type="Pfam" id="PF20178"/>
    </source>
</evidence>
<dbReference type="Gene3D" id="3.80.10.10">
    <property type="entry name" value="Ribonuclease Inhibitor"/>
    <property type="match status" value="1"/>
</dbReference>
<dbReference type="SMART" id="SM00369">
    <property type="entry name" value="LRR_TYP"/>
    <property type="match status" value="4"/>
</dbReference>
<name>A0AAD0QSN0_PSEDL</name>
<protein>
    <recommendedName>
        <fullName evidence="3">Dermonecrotic toxin N-terminal domain-containing protein</fullName>
    </recommendedName>
</protein>
<organism evidence="4 5">
    <name type="scientific">Pseudomonas plecoglossicida</name>
    <dbReference type="NCBI Taxonomy" id="70775"/>
    <lineage>
        <taxon>Bacteria</taxon>
        <taxon>Pseudomonadati</taxon>
        <taxon>Pseudomonadota</taxon>
        <taxon>Gammaproteobacteria</taxon>
        <taxon>Pseudomonadales</taxon>
        <taxon>Pseudomonadaceae</taxon>
        <taxon>Pseudomonas</taxon>
    </lineage>
</organism>
<dbReference type="PANTHER" id="PTHR48051:SF1">
    <property type="entry name" value="RAS SUPPRESSOR PROTEIN 1"/>
    <property type="match status" value="1"/>
</dbReference>
<sequence>MSPLNPHHHLIAEQLPAWSTHATTEQWRALRESLLPDQGLADAQAPWFANAAPDLREAVLTRQQRLHRAQNALAVTLKDLRNIGEFAEELLMHAMQTQHGLSVPLRTTELVQVHHLFTFGTYVTEHKTVSLLEAALHNFEDATAFGRDSALALAGKAQFTPTTVVGQTTLGDSDTHVDIDLPSETFVIEPLDLSPEAFASTCRQLDIGRRYQQHLQVCFDTHSQTVGAAFIAVQREQLQLAADLAFVRNDIDGLAQDVIAALVADEPVPCWQPSLFGIPLHEVLVINDRRGSLLFYNPGGERSLLQFDGAEPLRQHLAARLLQPIHRSAFLRHVAKDQHYRFLDLLQQNIDGDDIDLHLSLTALDSALFPWLYAEHVRRLKAEAALLAVPTAQVDEQARQRRVAQWQSLGMDTLMLAGFFIPGLGTCMTAVMVCQLLGEVYEGYEAWSIGDHHLALRHLESVGLNLALLGGLHMAGQALPRLFSSPLMEKLNPVQLTDGSKRLWDADLSGYASAVQLPAELAADSTGQFLHEGARYVRMRDELFEVRWDDNTQRWRIVHPHNPKAYPPLLEHNGQGAWREEHEVPQAWSDSQAVRRLGLDTAALDDTALRQALIISGVDRAQLQAVHLAGAATPPLLTETLQRMALARRLPELSATQRDSLLSPLTIAAEPAGHERLLARALEGLYEPGLGSIDSDRLLLVCMQRLGQWPSELHLEIRAASPDGELLASLGDPRAGRRVLLLKSSQGYEVCRAERPAPGPVFADRYQALYAAVPAQLRQSWGDLDLLRERVQGLAASERRFWPYRLWGPTASRTAPRLRLRGGAPLDPLPPPSPFFNDSVPARLRRLYPSISPEQVDQLRRGWQHAMRSPELELQIRENALQAFRTHLERWAAGTARRQRASTAILNSWRYNSILRLPNGEHIPNLDLAGLGLENLDLATLRLPNGLEHVIELDLGGNATLSELPGHWLDGLPNLRRLILGRCAFERLPQLAEPGQLTWLDMEHNRISWDAHAQATLEQMTSLQVLDLSLNRLVNAPDMTRMSTIRSLFMVECGLSELPNGLERLASPRVIDLSDNLFVRLPAGFVLPTATANALSLESETLGLPIREQIEDYYQLHGADLLVSDFEYEPLLLDASTAQLQLWSRVPLHYRRELRLLIDDVAERDDVAAGYQEIWSALERMNEDAEFRERALATSASLLLDL</sequence>
<dbReference type="EMBL" id="CP031146">
    <property type="protein sequence ID" value="AXM94955.1"/>
    <property type="molecule type" value="Genomic_DNA"/>
</dbReference>
<feature type="domain" description="Dermonecrotic toxin N-terminal" evidence="3">
    <location>
        <begin position="78"/>
        <end position="335"/>
    </location>
</feature>
<dbReference type="SUPFAM" id="SSF52058">
    <property type="entry name" value="L domain-like"/>
    <property type="match status" value="1"/>
</dbReference>
<dbReference type="InterPro" id="IPR050216">
    <property type="entry name" value="LRR_domain-containing"/>
</dbReference>
<gene>
    <name evidence="4" type="ORF">DVB73_03585</name>
</gene>
<keyword evidence="2" id="KW-0677">Repeat</keyword>
<dbReference type="AlphaFoldDB" id="A0AAD0QSN0"/>
<dbReference type="InterPro" id="IPR032675">
    <property type="entry name" value="LRR_dom_sf"/>
</dbReference>
<dbReference type="PANTHER" id="PTHR48051">
    <property type="match status" value="1"/>
</dbReference>
<dbReference type="Proteomes" id="UP000256503">
    <property type="component" value="Chromosome"/>
</dbReference>
<accession>A0AAD0QSN0</accession>
<dbReference type="GeneID" id="49612492"/>
<reference evidence="4 5" key="1">
    <citation type="submission" date="2018-07" db="EMBL/GenBank/DDBJ databases">
        <title>Complete genome sequence of a Pseudomonas plecoglossicida strain pathogenic to the marine fish, Larimichthys crocea.</title>
        <authorList>
            <person name="Tao Z."/>
        </authorList>
    </citation>
    <scope>NUCLEOTIDE SEQUENCE [LARGE SCALE GENOMIC DNA]</scope>
    <source>
        <strain evidence="4 5">XSDHY-P</strain>
    </source>
</reference>
<dbReference type="Pfam" id="PF20178">
    <property type="entry name" value="ToxA_N"/>
    <property type="match status" value="1"/>
</dbReference>
<dbReference type="InterPro" id="IPR003591">
    <property type="entry name" value="Leu-rich_rpt_typical-subtyp"/>
</dbReference>
<evidence type="ECO:0000313" key="4">
    <source>
        <dbReference type="EMBL" id="AXM94955.1"/>
    </source>
</evidence>
<dbReference type="GO" id="GO:0005737">
    <property type="term" value="C:cytoplasm"/>
    <property type="evidence" value="ECO:0007669"/>
    <property type="project" value="TreeGrafter"/>
</dbReference>
<evidence type="ECO:0000256" key="1">
    <source>
        <dbReference type="ARBA" id="ARBA00022614"/>
    </source>
</evidence>
<evidence type="ECO:0000256" key="2">
    <source>
        <dbReference type="ARBA" id="ARBA00022737"/>
    </source>
</evidence>
<evidence type="ECO:0000313" key="5">
    <source>
        <dbReference type="Proteomes" id="UP000256503"/>
    </source>
</evidence>